<reference evidence="1" key="1">
    <citation type="submission" date="2022-08" db="UniProtKB">
        <authorList>
            <consortium name="EnsemblMetazoa"/>
        </authorList>
    </citation>
    <scope>IDENTIFICATION</scope>
    <source>
        <strain evidence="1">EBRO</strain>
    </source>
</reference>
<name>A0A182J4E3_ANOAO</name>
<protein>
    <submittedName>
        <fullName evidence="1">Uncharacterized protein</fullName>
    </submittedName>
</protein>
<evidence type="ECO:0000313" key="1">
    <source>
        <dbReference type="EnsemblMetazoa" id="AATE011127-PA.1"/>
    </source>
</evidence>
<proteinExistence type="predicted"/>
<dbReference type="VEuPathDB" id="VectorBase:AATE011127"/>
<organism evidence="1">
    <name type="scientific">Anopheles atroparvus</name>
    <name type="common">European mosquito</name>
    <dbReference type="NCBI Taxonomy" id="41427"/>
    <lineage>
        <taxon>Eukaryota</taxon>
        <taxon>Metazoa</taxon>
        <taxon>Ecdysozoa</taxon>
        <taxon>Arthropoda</taxon>
        <taxon>Hexapoda</taxon>
        <taxon>Insecta</taxon>
        <taxon>Pterygota</taxon>
        <taxon>Neoptera</taxon>
        <taxon>Endopterygota</taxon>
        <taxon>Diptera</taxon>
        <taxon>Nematocera</taxon>
        <taxon>Culicoidea</taxon>
        <taxon>Culicidae</taxon>
        <taxon>Anophelinae</taxon>
        <taxon>Anopheles</taxon>
    </lineage>
</organism>
<accession>A0A182J4E3</accession>
<dbReference type="EnsemblMetazoa" id="AATE011127-RA">
    <property type="protein sequence ID" value="AATE011127-PA.1"/>
    <property type="gene ID" value="AATE011127"/>
</dbReference>
<dbReference type="AlphaFoldDB" id="A0A182J4E3"/>
<sequence>MGTSGLEVLLLRSSTIPETLLYRKRIRSGKSPSKAKQQGHRAAERKTITRLFRFTGFFFCLTFVSLVPRILSASSFRLIGCHDLTGLGPFTSFFDTSSARGRLVVRAYETQQDFVRSVRLHYRFVSYRIVPVVPNLRSKRKG</sequence>